<accession>A0AA48KQH2</accession>
<dbReference type="SMART" id="SM00861">
    <property type="entry name" value="Transket_pyr"/>
    <property type="match status" value="1"/>
</dbReference>
<dbReference type="EMBL" id="AP027272">
    <property type="protein sequence ID" value="BDX07771.1"/>
    <property type="molecule type" value="Genomic_DNA"/>
</dbReference>
<dbReference type="KEGG" id="pmaw:MACH26_32920"/>
<protein>
    <submittedName>
        <fullName evidence="5">Acetoin dehydrogenase</fullName>
    </submittedName>
</protein>
<dbReference type="Gene3D" id="3.40.50.970">
    <property type="match status" value="1"/>
</dbReference>
<keyword evidence="3" id="KW-0786">Thiamine pyrophosphate</keyword>
<feature type="domain" description="Transketolase-like pyrimidine-binding" evidence="4">
    <location>
        <begin position="6"/>
        <end position="180"/>
    </location>
</feature>
<evidence type="ECO:0000256" key="3">
    <source>
        <dbReference type="ARBA" id="ARBA00023052"/>
    </source>
</evidence>
<dbReference type="InterPro" id="IPR009014">
    <property type="entry name" value="Transketo_C/PFOR_II"/>
</dbReference>
<sequence>MAERSLTFAQAINEAMHLAMEKDPDVLCYGLGVDDPKRIFGTTEGLQEAFGEARVFDMPTSENGMLGIGIGAALDDMKPVMVHQRLDFFLLAMDQLVNAAAKWFYMFGGQRSVPITIRLMLGRGWGQGPTHSQNLQAWFAHIPGLKVVMPATAADAKGLLLASIFDPNPVVFLEHRWLHHQEGNVPPGWQDDVLGKAKVLRAGTDVTLVAISYQVVEALRAAEVLQAAGISAEVIDLRTVQPIDWATIEASIAKTGRVLVLDTGALTCSVSSEIVARSAEKQFAQLKTAPARIAMPDVPEPTSYGLTKEFHPDAREIVKQVCQMCGLKDFAHLLQRLPFTEHHDVPGEWFKGPF</sequence>
<dbReference type="GO" id="GO:0016491">
    <property type="term" value="F:oxidoreductase activity"/>
    <property type="evidence" value="ECO:0007669"/>
    <property type="project" value="UniProtKB-KW"/>
</dbReference>
<keyword evidence="6" id="KW-1185">Reference proteome</keyword>
<proteinExistence type="predicted"/>
<evidence type="ECO:0000313" key="5">
    <source>
        <dbReference type="EMBL" id="BDX07771.1"/>
    </source>
</evidence>
<name>A0AA48KQH2_9ALTE</name>
<evidence type="ECO:0000313" key="6">
    <source>
        <dbReference type="Proteomes" id="UP001333710"/>
    </source>
</evidence>
<dbReference type="RefSeq" id="WP_338293869.1">
    <property type="nucleotide sequence ID" value="NZ_AP027272.1"/>
</dbReference>
<comment type="cofactor">
    <cofactor evidence="1">
        <name>thiamine diphosphate</name>
        <dbReference type="ChEBI" id="CHEBI:58937"/>
    </cofactor>
</comment>
<dbReference type="InterPro" id="IPR029061">
    <property type="entry name" value="THDP-binding"/>
</dbReference>
<dbReference type="InterPro" id="IPR005475">
    <property type="entry name" value="Transketolase-like_Pyr-bd"/>
</dbReference>
<dbReference type="Pfam" id="PF02779">
    <property type="entry name" value="Transket_pyr"/>
    <property type="match status" value="1"/>
</dbReference>
<dbReference type="SUPFAM" id="SSF52922">
    <property type="entry name" value="TK C-terminal domain-like"/>
    <property type="match status" value="1"/>
</dbReference>
<organism evidence="5 6">
    <name type="scientific">Planctobacterium marinum</name>
    <dbReference type="NCBI Taxonomy" id="1631968"/>
    <lineage>
        <taxon>Bacteria</taxon>
        <taxon>Pseudomonadati</taxon>
        <taxon>Pseudomonadota</taxon>
        <taxon>Gammaproteobacteria</taxon>
        <taxon>Alteromonadales</taxon>
        <taxon>Alteromonadaceae</taxon>
        <taxon>Planctobacterium</taxon>
    </lineage>
</organism>
<keyword evidence="2" id="KW-0560">Oxidoreductase</keyword>
<dbReference type="FunFam" id="3.40.50.970:FF:000001">
    <property type="entry name" value="Pyruvate dehydrogenase E1 beta subunit"/>
    <property type="match status" value="1"/>
</dbReference>
<gene>
    <name evidence="5" type="ORF">MACH26_32920</name>
</gene>
<dbReference type="Proteomes" id="UP001333710">
    <property type="component" value="Chromosome"/>
</dbReference>
<dbReference type="PANTHER" id="PTHR43257:SF2">
    <property type="entry name" value="PYRUVATE DEHYDROGENASE E1 COMPONENT SUBUNIT BETA"/>
    <property type="match status" value="1"/>
</dbReference>
<dbReference type="SUPFAM" id="SSF52518">
    <property type="entry name" value="Thiamin diphosphate-binding fold (THDP-binding)"/>
    <property type="match status" value="1"/>
</dbReference>
<evidence type="ECO:0000259" key="4">
    <source>
        <dbReference type="SMART" id="SM00861"/>
    </source>
</evidence>
<evidence type="ECO:0000256" key="1">
    <source>
        <dbReference type="ARBA" id="ARBA00001964"/>
    </source>
</evidence>
<evidence type="ECO:0000256" key="2">
    <source>
        <dbReference type="ARBA" id="ARBA00023002"/>
    </source>
</evidence>
<dbReference type="CDD" id="cd07036">
    <property type="entry name" value="TPP_PYR_E1-PDHc-beta_like"/>
    <property type="match status" value="1"/>
</dbReference>
<dbReference type="AlphaFoldDB" id="A0AA48KQH2"/>
<dbReference type="Pfam" id="PF02780">
    <property type="entry name" value="Transketolase_C"/>
    <property type="match status" value="1"/>
</dbReference>
<dbReference type="PANTHER" id="PTHR43257">
    <property type="entry name" value="PYRUVATE DEHYDROGENASE E1 COMPONENT BETA SUBUNIT"/>
    <property type="match status" value="1"/>
</dbReference>
<dbReference type="InterPro" id="IPR033248">
    <property type="entry name" value="Transketolase_C"/>
</dbReference>
<reference evidence="5" key="1">
    <citation type="submission" date="2023-01" db="EMBL/GenBank/DDBJ databases">
        <title>Complete genome sequence of Planctobacterium marinum strain Dej080120_11.</title>
        <authorList>
            <person name="Ueki S."/>
            <person name="Maruyama F."/>
        </authorList>
    </citation>
    <scope>NUCLEOTIDE SEQUENCE</scope>
    <source>
        <strain evidence="5">Dej080120_11</strain>
    </source>
</reference>
<dbReference type="Gene3D" id="3.40.50.920">
    <property type="match status" value="1"/>
</dbReference>